<keyword evidence="2 8" id="KW-0813">Transport</keyword>
<evidence type="ECO:0000256" key="4">
    <source>
        <dbReference type="ARBA" id="ARBA00022519"/>
    </source>
</evidence>
<keyword evidence="6 8" id="KW-1133">Transmembrane helix</keyword>
<feature type="transmembrane region" description="Helical" evidence="8">
    <location>
        <begin position="475"/>
        <end position="496"/>
    </location>
</feature>
<evidence type="ECO:0000256" key="5">
    <source>
        <dbReference type="ARBA" id="ARBA00022692"/>
    </source>
</evidence>
<protein>
    <submittedName>
        <fullName evidence="10">ABC transporter permease</fullName>
    </submittedName>
</protein>
<dbReference type="PANTHER" id="PTHR43357">
    <property type="entry name" value="INNER MEMBRANE ABC TRANSPORTER PERMEASE PROTEIN YDCV"/>
    <property type="match status" value="1"/>
</dbReference>
<evidence type="ECO:0000313" key="11">
    <source>
        <dbReference type="Proteomes" id="UP000681075"/>
    </source>
</evidence>
<evidence type="ECO:0000256" key="8">
    <source>
        <dbReference type="RuleBase" id="RU363032"/>
    </source>
</evidence>
<feature type="transmembrane region" description="Helical" evidence="8">
    <location>
        <begin position="56"/>
        <end position="84"/>
    </location>
</feature>
<keyword evidence="5 8" id="KW-0812">Transmembrane</keyword>
<dbReference type="AlphaFoldDB" id="A0A8S8X7R7"/>
<sequence>MRRETWRSAVAGSAALFILAPVALVLYQSFLSAPFYSARAKLGLGSYAFILNDDDFWAALGHSLTLSASMVLIAVPLGSLLAFLNVRTDVPGRRWLEPAILLPLFVSPMVLAFGFIVSAGPVGFITIWWQNHIGPAGWNIYSFAALILVVGLTHVPHVYIYVSAALRTVPSDLEEAARVAGANPFQVARRVTLPLIWPTIAVAGVLVFFLGFELFGLPYVLGDPEGRLVLATYLYKLTTRLGTPAYNMMAVVVVAIMLFTLPLVLLQRRMLRSADRHATMRGKASRPKLIPLGKWRWVALALIVTWLLFVVVIPLVGITFRSFVSAWGSTVTVADVLTLENYRAINNVRGVGRSIVNTLLIAIVGGLLSVCVFTLLALASHRSKQWSTRALDFLVLLPRAMPGIIAGLVVFWLFLFIEPLKPYVTTLATVWIAYTLVWLPFGLRLISNSLGQVSRELEEAAAVTGAKRTVVARQVILPLAKHGMIAAWLLTFLLYVREYSTGIYLFAPGTEVMGAMLVNLWTSGNIDVVASLSVINSAAIAVGIALALRFGIRLDA</sequence>
<dbReference type="Pfam" id="PF00528">
    <property type="entry name" value="BPD_transp_1"/>
    <property type="match status" value="2"/>
</dbReference>
<evidence type="ECO:0000256" key="2">
    <source>
        <dbReference type="ARBA" id="ARBA00022448"/>
    </source>
</evidence>
<dbReference type="CDD" id="cd06261">
    <property type="entry name" value="TM_PBP2"/>
    <property type="match status" value="2"/>
</dbReference>
<keyword evidence="7 8" id="KW-0472">Membrane</keyword>
<evidence type="ECO:0000256" key="6">
    <source>
        <dbReference type="ARBA" id="ARBA00022989"/>
    </source>
</evidence>
<comment type="similarity">
    <text evidence="8">Belongs to the binding-protein-dependent transport system permease family.</text>
</comment>
<evidence type="ECO:0000313" key="10">
    <source>
        <dbReference type="EMBL" id="GIL39798.1"/>
    </source>
</evidence>
<feature type="transmembrane region" description="Helical" evidence="8">
    <location>
        <begin position="528"/>
        <end position="552"/>
    </location>
</feature>
<evidence type="ECO:0000256" key="3">
    <source>
        <dbReference type="ARBA" id="ARBA00022475"/>
    </source>
</evidence>
<feature type="transmembrane region" description="Helical" evidence="8">
    <location>
        <begin position="391"/>
        <end position="417"/>
    </location>
</feature>
<dbReference type="InterPro" id="IPR000515">
    <property type="entry name" value="MetI-like"/>
</dbReference>
<dbReference type="GO" id="GO:0055085">
    <property type="term" value="P:transmembrane transport"/>
    <property type="evidence" value="ECO:0007669"/>
    <property type="project" value="InterPro"/>
</dbReference>
<feature type="transmembrane region" description="Helical" evidence="8">
    <location>
        <begin position="245"/>
        <end position="266"/>
    </location>
</feature>
<feature type="transmembrane region" description="Helical" evidence="8">
    <location>
        <begin position="423"/>
        <end position="446"/>
    </location>
</feature>
<dbReference type="Proteomes" id="UP000681075">
    <property type="component" value="Unassembled WGS sequence"/>
</dbReference>
<evidence type="ECO:0000256" key="1">
    <source>
        <dbReference type="ARBA" id="ARBA00004429"/>
    </source>
</evidence>
<keyword evidence="4" id="KW-0997">Cell inner membrane</keyword>
<feature type="domain" description="ABC transmembrane type-1" evidence="9">
    <location>
        <begin position="60"/>
        <end position="267"/>
    </location>
</feature>
<organism evidence="10 11">
    <name type="scientific">Roseiterribacter gracilis</name>
    <dbReference type="NCBI Taxonomy" id="2812848"/>
    <lineage>
        <taxon>Bacteria</taxon>
        <taxon>Pseudomonadati</taxon>
        <taxon>Pseudomonadota</taxon>
        <taxon>Alphaproteobacteria</taxon>
        <taxon>Rhodospirillales</taxon>
        <taxon>Roseiterribacteraceae</taxon>
        <taxon>Roseiterribacter</taxon>
    </lineage>
</organism>
<gene>
    <name evidence="10" type="ORF">TMPK1_20350</name>
</gene>
<feature type="transmembrane region" description="Helical" evidence="8">
    <location>
        <begin position="195"/>
        <end position="221"/>
    </location>
</feature>
<feature type="transmembrane region" description="Helical" evidence="8">
    <location>
        <begin position="140"/>
        <end position="162"/>
    </location>
</feature>
<feature type="transmembrane region" description="Helical" evidence="8">
    <location>
        <begin position="359"/>
        <end position="379"/>
    </location>
</feature>
<dbReference type="RefSeq" id="WP_420242917.1">
    <property type="nucleotide sequence ID" value="NZ_BOPV01000001.1"/>
</dbReference>
<dbReference type="PANTHER" id="PTHR43357:SF4">
    <property type="entry name" value="INNER MEMBRANE ABC TRANSPORTER PERMEASE PROTEIN YDCV"/>
    <property type="match status" value="1"/>
</dbReference>
<dbReference type="PROSITE" id="PS50928">
    <property type="entry name" value="ABC_TM1"/>
    <property type="match status" value="2"/>
</dbReference>
<feature type="transmembrane region" description="Helical" evidence="8">
    <location>
        <begin position="104"/>
        <end position="128"/>
    </location>
</feature>
<dbReference type="EMBL" id="BOPV01000001">
    <property type="protein sequence ID" value="GIL39798.1"/>
    <property type="molecule type" value="Genomic_DNA"/>
</dbReference>
<keyword evidence="11" id="KW-1185">Reference proteome</keyword>
<comment type="subcellular location">
    <subcellularLocation>
        <location evidence="1">Cell inner membrane</location>
        <topology evidence="1">Multi-pass membrane protein</topology>
    </subcellularLocation>
    <subcellularLocation>
        <location evidence="8">Cell membrane</location>
        <topology evidence="8">Multi-pass membrane protein</topology>
    </subcellularLocation>
</comment>
<feature type="domain" description="ABC transmembrane type-1" evidence="9">
    <location>
        <begin position="355"/>
        <end position="547"/>
    </location>
</feature>
<dbReference type="SUPFAM" id="SSF161098">
    <property type="entry name" value="MetI-like"/>
    <property type="match status" value="2"/>
</dbReference>
<feature type="transmembrane region" description="Helical" evidence="8">
    <location>
        <begin position="502"/>
        <end position="521"/>
    </location>
</feature>
<proteinExistence type="inferred from homology"/>
<dbReference type="GO" id="GO:0005886">
    <property type="term" value="C:plasma membrane"/>
    <property type="evidence" value="ECO:0007669"/>
    <property type="project" value="UniProtKB-SubCell"/>
</dbReference>
<reference evidence="10" key="1">
    <citation type="submission" date="2021-02" db="EMBL/GenBank/DDBJ databases">
        <title>Genome sequence of Rhodospirillales sp. strain TMPK1 isolated from soil.</title>
        <authorList>
            <person name="Nakai R."/>
            <person name="Kusada H."/>
            <person name="Tamaki H."/>
        </authorList>
    </citation>
    <scope>NUCLEOTIDE SEQUENCE</scope>
    <source>
        <strain evidence="10">TMPK1</strain>
    </source>
</reference>
<feature type="transmembrane region" description="Helical" evidence="8">
    <location>
        <begin position="297"/>
        <end position="320"/>
    </location>
</feature>
<keyword evidence="3" id="KW-1003">Cell membrane</keyword>
<dbReference type="InterPro" id="IPR035906">
    <property type="entry name" value="MetI-like_sf"/>
</dbReference>
<name>A0A8S8X7R7_9PROT</name>
<evidence type="ECO:0000256" key="7">
    <source>
        <dbReference type="ARBA" id="ARBA00023136"/>
    </source>
</evidence>
<comment type="caution">
    <text evidence="10">The sequence shown here is derived from an EMBL/GenBank/DDBJ whole genome shotgun (WGS) entry which is preliminary data.</text>
</comment>
<dbReference type="Gene3D" id="1.10.3720.10">
    <property type="entry name" value="MetI-like"/>
    <property type="match status" value="2"/>
</dbReference>
<evidence type="ECO:0000259" key="9">
    <source>
        <dbReference type="PROSITE" id="PS50928"/>
    </source>
</evidence>
<accession>A0A8S8X7R7</accession>